<sequence length="89" mass="10034">MFPTPFKVYIILFCTNNFCLPKYKPQLFYKQTIGIFSQFFEHSDVLEAVSECVSTSLADKTSIGGAEKQENDRVCFGITVAVFGKAMFV</sequence>
<proteinExistence type="predicted"/>
<evidence type="ECO:0000313" key="2">
    <source>
        <dbReference type="Proteomes" id="UP000003755"/>
    </source>
</evidence>
<accession>C9LA70</accession>
<dbReference type="EMBL" id="ABYU02000030">
    <property type="protein sequence ID" value="EEX20868.1"/>
    <property type="molecule type" value="Genomic_DNA"/>
</dbReference>
<dbReference type="HOGENOM" id="CLU_2448719_0_0_9"/>
<protein>
    <submittedName>
        <fullName evidence="1">Uncharacterized protein</fullName>
    </submittedName>
</protein>
<dbReference type="AlphaFoldDB" id="C9LA70"/>
<organism evidence="1 2">
    <name type="scientific">Blautia hansenii DSM 20583</name>
    <dbReference type="NCBI Taxonomy" id="537007"/>
    <lineage>
        <taxon>Bacteria</taxon>
        <taxon>Bacillati</taxon>
        <taxon>Bacillota</taxon>
        <taxon>Clostridia</taxon>
        <taxon>Lachnospirales</taxon>
        <taxon>Lachnospiraceae</taxon>
        <taxon>Blautia</taxon>
    </lineage>
</organism>
<gene>
    <name evidence="1" type="ORF">BLAHAN_06319</name>
</gene>
<evidence type="ECO:0000313" key="1">
    <source>
        <dbReference type="EMBL" id="EEX20868.1"/>
    </source>
</evidence>
<dbReference type="Proteomes" id="UP000003755">
    <property type="component" value="Unassembled WGS sequence"/>
</dbReference>
<reference evidence="1" key="1">
    <citation type="submission" date="2009-09" db="EMBL/GenBank/DDBJ databases">
        <authorList>
            <person name="Weinstock G."/>
            <person name="Sodergren E."/>
            <person name="Clifton S."/>
            <person name="Fulton L."/>
            <person name="Fulton B."/>
            <person name="Courtney L."/>
            <person name="Fronick C."/>
            <person name="Harrison M."/>
            <person name="Strong C."/>
            <person name="Farmer C."/>
            <person name="Delahaunty K."/>
            <person name="Markovic C."/>
            <person name="Hall O."/>
            <person name="Minx P."/>
            <person name="Tomlinson C."/>
            <person name="Mitreva M."/>
            <person name="Nelson J."/>
            <person name="Hou S."/>
            <person name="Wollam A."/>
            <person name="Pepin K.H."/>
            <person name="Johnson M."/>
            <person name="Bhonagiri V."/>
            <person name="Nash W.E."/>
            <person name="Warren W."/>
            <person name="Chinwalla A."/>
            <person name="Mardis E.R."/>
            <person name="Wilson R.K."/>
        </authorList>
    </citation>
    <scope>NUCLEOTIDE SEQUENCE [LARGE SCALE GENOMIC DNA]</scope>
    <source>
        <strain evidence="1">DSM 20583</strain>
    </source>
</reference>
<keyword evidence="2" id="KW-1185">Reference proteome</keyword>
<dbReference type="STRING" id="537007.BLAHAN_06319"/>
<name>C9LA70_BLAHA</name>
<comment type="caution">
    <text evidence="1">The sequence shown here is derived from an EMBL/GenBank/DDBJ whole genome shotgun (WGS) entry which is preliminary data.</text>
</comment>